<accession>Q6ER86</accession>
<reference evidence="4" key="3">
    <citation type="journal article" date="2005" name="Nature">
        <title>The map-based sequence of the rice genome.</title>
        <authorList>
            <consortium name="International rice genome sequencing project (IRGSP)"/>
            <person name="Matsumoto T."/>
            <person name="Wu J."/>
            <person name="Kanamori H."/>
            <person name="Katayose Y."/>
            <person name="Fujisawa M."/>
            <person name="Namiki N."/>
            <person name="Mizuno H."/>
            <person name="Yamamoto K."/>
            <person name="Antonio B.A."/>
            <person name="Baba T."/>
            <person name="Sakata K."/>
            <person name="Nagamura Y."/>
            <person name="Aoki H."/>
            <person name="Arikawa K."/>
            <person name="Arita K."/>
            <person name="Bito T."/>
            <person name="Chiden Y."/>
            <person name="Fujitsuka N."/>
            <person name="Fukunaka R."/>
            <person name="Hamada M."/>
            <person name="Harada C."/>
            <person name="Hayashi A."/>
            <person name="Hijishita S."/>
            <person name="Honda M."/>
            <person name="Hosokawa S."/>
            <person name="Ichikawa Y."/>
            <person name="Idonuma A."/>
            <person name="Iijima M."/>
            <person name="Ikeda M."/>
            <person name="Ikeno M."/>
            <person name="Ito K."/>
            <person name="Ito S."/>
            <person name="Ito T."/>
            <person name="Ito Y."/>
            <person name="Ito Y."/>
            <person name="Iwabuchi A."/>
            <person name="Kamiya K."/>
            <person name="Karasawa W."/>
            <person name="Kurita K."/>
            <person name="Katagiri S."/>
            <person name="Kikuta A."/>
            <person name="Kobayashi H."/>
            <person name="Kobayashi N."/>
            <person name="Machita K."/>
            <person name="Maehara T."/>
            <person name="Masukawa M."/>
            <person name="Mizubayashi T."/>
            <person name="Mukai Y."/>
            <person name="Nagasaki H."/>
            <person name="Nagata Y."/>
            <person name="Naito S."/>
            <person name="Nakashima M."/>
            <person name="Nakama Y."/>
            <person name="Nakamichi Y."/>
            <person name="Nakamura M."/>
            <person name="Meguro A."/>
            <person name="Negishi M."/>
            <person name="Ohta I."/>
            <person name="Ohta T."/>
            <person name="Okamoto M."/>
            <person name="Ono N."/>
            <person name="Saji S."/>
            <person name="Sakaguchi M."/>
            <person name="Sakai K."/>
            <person name="Shibata M."/>
            <person name="Shimokawa T."/>
            <person name="Song J."/>
            <person name="Takazaki Y."/>
            <person name="Terasawa K."/>
            <person name="Tsugane M."/>
            <person name="Tsuji K."/>
            <person name="Ueda S."/>
            <person name="Waki K."/>
            <person name="Yamagata H."/>
            <person name="Yamamoto M."/>
            <person name="Yamamoto S."/>
            <person name="Yamane H."/>
            <person name="Yoshiki S."/>
            <person name="Yoshihara R."/>
            <person name="Yukawa K."/>
            <person name="Zhong H."/>
            <person name="Yano M."/>
            <person name="Yuan Q."/>
            <person name="Ouyang S."/>
            <person name="Liu J."/>
            <person name="Jones K.M."/>
            <person name="Gansberger K."/>
            <person name="Moffat K."/>
            <person name="Hill J."/>
            <person name="Bera J."/>
            <person name="Fadrosh D."/>
            <person name="Jin S."/>
            <person name="Johri S."/>
            <person name="Kim M."/>
            <person name="Overton L."/>
            <person name="Reardon M."/>
            <person name="Tsitrin T."/>
            <person name="Vuong H."/>
            <person name="Weaver B."/>
            <person name="Ciecko A."/>
            <person name="Tallon L."/>
            <person name="Jackson J."/>
            <person name="Pai G."/>
            <person name="Aken S.V."/>
            <person name="Utterback T."/>
            <person name="Reidmuller S."/>
            <person name="Feldblyum T."/>
            <person name="Hsiao J."/>
            <person name="Zismann V."/>
            <person name="Iobst S."/>
            <person name="de Vazeille A.R."/>
            <person name="Buell C.R."/>
            <person name="Ying K."/>
            <person name="Li Y."/>
            <person name="Lu T."/>
            <person name="Huang Y."/>
            <person name="Zhao Q."/>
            <person name="Feng Q."/>
            <person name="Zhang L."/>
            <person name="Zhu J."/>
            <person name="Weng Q."/>
            <person name="Mu J."/>
            <person name="Lu Y."/>
            <person name="Fan D."/>
            <person name="Liu Y."/>
            <person name="Guan J."/>
            <person name="Zhang Y."/>
            <person name="Yu S."/>
            <person name="Liu X."/>
            <person name="Zhang Y."/>
            <person name="Hong G."/>
            <person name="Han B."/>
            <person name="Choisne N."/>
            <person name="Demange N."/>
            <person name="Orjeda G."/>
            <person name="Samain S."/>
            <person name="Cattolico L."/>
            <person name="Pelletier E."/>
            <person name="Couloux A."/>
            <person name="Segurens B."/>
            <person name="Wincker P."/>
            <person name="D'Hont A."/>
            <person name="Scarpelli C."/>
            <person name="Weissenbach J."/>
            <person name="Salanoubat M."/>
            <person name="Quetier F."/>
            <person name="Yu Y."/>
            <person name="Kim H.R."/>
            <person name="Rambo T."/>
            <person name="Currie J."/>
            <person name="Collura K."/>
            <person name="Luo M."/>
            <person name="Yang T."/>
            <person name="Ammiraju J.S.S."/>
            <person name="Engler F."/>
            <person name="Soderlund C."/>
            <person name="Wing R.A."/>
            <person name="Palmer L.E."/>
            <person name="de la Bastide M."/>
            <person name="Spiegel L."/>
            <person name="Nascimento L."/>
            <person name="Zutavern T."/>
            <person name="O'Shaughnessy A."/>
            <person name="Dike S."/>
            <person name="Dedhia N."/>
            <person name="Preston R."/>
            <person name="Balija V."/>
            <person name="McCombie W.R."/>
            <person name="Chow T."/>
            <person name="Chen H."/>
            <person name="Chung M."/>
            <person name="Chen C."/>
            <person name="Shaw J."/>
            <person name="Wu H."/>
            <person name="Hsiao K."/>
            <person name="Chao Y."/>
            <person name="Chu M."/>
            <person name="Cheng C."/>
            <person name="Hour A."/>
            <person name="Lee P."/>
            <person name="Lin S."/>
            <person name="Lin Y."/>
            <person name="Liou J."/>
            <person name="Liu S."/>
            <person name="Hsing Y."/>
            <person name="Raghuvanshi S."/>
            <person name="Mohanty A."/>
            <person name="Bharti A.K."/>
            <person name="Gaur A."/>
            <person name="Gupta V."/>
            <person name="Kumar D."/>
            <person name="Ravi V."/>
            <person name="Vij S."/>
            <person name="Kapur A."/>
            <person name="Khurana P."/>
            <person name="Khurana P."/>
            <person name="Khurana J.P."/>
            <person name="Tyagi A.K."/>
            <person name="Gaikwad K."/>
            <person name="Singh A."/>
            <person name="Dalal V."/>
            <person name="Srivastava S."/>
            <person name="Dixit A."/>
            <person name="Pal A.K."/>
            <person name="Ghazi I.A."/>
            <person name="Yadav M."/>
            <person name="Pandit A."/>
            <person name="Bhargava A."/>
            <person name="Sureshbabu K."/>
            <person name="Batra K."/>
            <person name="Sharma T.R."/>
            <person name="Mohapatra T."/>
            <person name="Singh N.K."/>
            <person name="Messing J."/>
            <person name="Nelson A.B."/>
            <person name="Fuks G."/>
            <person name="Kavchok S."/>
            <person name="Keizer G."/>
            <person name="Linton E."/>
            <person name="Llaca V."/>
            <person name="Song R."/>
            <person name="Tanyolac B."/>
            <person name="Young S."/>
            <person name="Ho-Il K."/>
            <person name="Hahn J.H."/>
            <person name="Sangsakoo G."/>
            <person name="Vanavichit A."/>
            <person name="de Mattos Luiz.A.T."/>
            <person name="Zimmer P.D."/>
            <person name="Malone G."/>
            <person name="Dellagostin O."/>
            <person name="de Oliveira A.C."/>
            <person name="Bevan M."/>
            <person name="Bancroft I."/>
            <person name="Minx P."/>
            <person name="Cordum H."/>
            <person name="Wilson R."/>
            <person name="Cheng Z."/>
            <person name="Jin W."/>
            <person name="Jiang J."/>
            <person name="Leong S.A."/>
            <person name="Iwama H."/>
            <person name="Gojobori T."/>
            <person name="Itoh T."/>
            <person name="Niimura Y."/>
            <person name="Fujii Y."/>
            <person name="Habara T."/>
            <person name="Sakai H."/>
            <person name="Sato Y."/>
            <person name="Wilson G."/>
            <person name="Kumar K."/>
            <person name="McCouch S."/>
            <person name="Juretic N."/>
            <person name="Hoen D."/>
            <person name="Wright S."/>
            <person name="Bruskiewich R."/>
            <person name="Bureau T."/>
            <person name="Miyao A."/>
            <person name="Hirochika H."/>
            <person name="Nishikawa T."/>
            <person name="Kadowaki K."/>
            <person name="Sugiura M."/>
            <person name="Burr B."/>
            <person name="Sasaki T."/>
        </authorList>
    </citation>
    <scope>NUCLEOTIDE SEQUENCE [LARGE SCALE GENOMIC DNA]</scope>
    <source>
        <strain evidence="4">cv. Nipponbare</strain>
    </source>
</reference>
<evidence type="ECO:0000256" key="1">
    <source>
        <dbReference type="SAM" id="MobiDB-lite"/>
    </source>
</evidence>
<feature type="compositionally biased region" description="Gly residues" evidence="1">
    <location>
        <begin position="85"/>
        <end position="94"/>
    </location>
</feature>
<dbReference type="EMBL" id="AP004753">
    <property type="protein sequence ID" value="BAD27923.1"/>
    <property type="molecule type" value="Genomic_DNA"/>
</dbReference>
<evidence type="ECO:0000313" key="3">
    <source>
        <dbReference type="EMBL" id="BAD28834.1"/>
    </source>
</evidence>
<feature type="compositionally biased region" description="Basic and acidic residues" evidence="1">
    <location>
        <begin position="32"/>
        <end position="44"/>
    </location>
</feature>
<evidence type="ECO:0000313" key="4">
    <source>
        <dbReference type="Proteomes" id="UP000000763"/>
    </source>
</evidence>
<feature type="region of interest" description="Disordered" evidence="1">
    <location>
        <begin position="1"/>
        <end position="44"/>
    </location>
</feature>
<proteinExistence type="predicted"/>
<dbReference type="AlphaFoldDB" id="Q6ER86"/>
<organism evidence="3 4">
    <name type="scientific">Oryza sativa subsp. japonica</name>
    <name type="common">Rice</name>
    <dbReference type="NCBI Taxonomy" id="39947"/>
    <lineage>
        <taxon>Eukaryota</taxon>
        <taxon>Viridiplantae</taxon>
        <taxon>Streptophyta</taxon>
        <taxon>Embryophyta</taxon>
        <taxon>Tracheophyta</taxon>
        <taxon>Spermatophyta</taxon>
        <taxon>Magnoliopsida</taxon>
        <taxon>Liliopsida</taxon>
        <taxon>Poales</taxon>
        <taxon>Poaceae</taxon>
        <taxon>BOP clade</taxon>
        <taxon>Oryzoideae</taxon>
        <taxon>Oryzeae</taxon>
        <taxon>Oryzinae</taxon>
        <taxon>Oryza</taxon>
        <taxon>Oryza sativa</taxon>
    </lineage>
</organism>
<feature type="compositionally biased region" description="Gly residues" evidence="1">
    <location>
        <begin position="1"/>
        <end position="15"/>
    </location>
</feature>
<gene>
    <name evidence="3" type="ORF">OSJNBa0014M17.20</name>
    <name evidence="2" type="ORF">P0508B05.41</name>
</gene>
<name>Q6ER86_ORYSJ</name>
<feature type="region of interest" description="Disordered" evidence="1">
    <location>
        <begin position="79"/>
        <end position="145"/>
    </location>
</feature>
<feature type="compositionally biased region" description="Basic and acidic residues" evidence="1">
    <location>
        <begin position="104"/>
        <end position="122"/>
    </location>
</feature>
<dbReference type="Proteomes" id="UP000000763">
    <property type="component" value="Chromosome 2"/>
</dbReference>
<sequence>MGSGWRCVGGCGVGARGRAVGGSTRRRARLGGRGEDGKDGRGERCWDGREECGGDGRALRWPAVAVEAESPRRLVVAAEVDRTVGDGGGGGQGGRLRRRGSPGQREEEGKERYDSTWRKEVVGKYVAGGRQGRHRNDRMDRARRL</sequence>
<dbReference type="EMBL" id="AP005609">
    <property type="protein sequence ID" value="BAD28834.1"/>
    <property type="molecule type" value="Genomic_DNA"/>
</dbReference>
<evidence type="ECO:0000313" key="2">
    <source>
        <dbReference type="EMBL" id="BAD27923.1"/>
    </source>
</evidence>
<reference evidence="2" key="1">
    <citation type="submission" date="2002-02" db="EMBL/GenBank/DDBJ databases">
        <title>Oryza sativa nipponbare(GA3) genomic DNA, chromosome 2, PAC clone:P0508B05.</title>
        <authorList>
            <person name="Sasaki T."/>
            <person name="Matsumoto T."/>
            <person name="Yamamoto K."/>
        </authorList>
    </citation>
    <scope>NUCLEOTIDE SEQUENCE</scope>
</reference>
<reference evidence="3" key="2">
    <citation type="submission" date="2002-08" db="EMBL/GenBank/DDBJ databases">
        <title>Oryza sativa nipponbare(GA3) genomic DNA, chromosome 2, BAC clone:OSJNBa0014M17.</title>
        <authorList>
            <person name="Sasaki T."/>
            <person name="Matsumoto T."/>
            <person name="Katayose Y."/>
        </authorList>
    </citation>
    <scope>NUCLEOTIDE SEQUENCE</scope>
</reference>
<reference evidence="4" key="4">
    <citation type="journal article" date="2008" name="Nucleic Acids Res.">
        <title>The rice annotation project database (RAP-DB): 2008 update.</title>
        <authorList>
            <consortium name="The rice annotation project (RAP)"/>
        </authorList>
    </citation>
    <scope>GENOME REANNOTATION</scope>
    <source>
        <strain evidence="4">cv. Nipponbare</strain>
    </source>
</reference>
<protein>
    <submittedName>
        <fullName evidence="3">Uncharacterized protein</fullName>
    </submittedName>
</protein>